<evidence type="ECO:0000256" key="1">
    <source>
        <dbReference type="SAM" id="Phobius"/>
    </source>
</evidence>
<reference evidence="2" key="2">
    <citation type="journal article" date="2021" name="PeerJ">
        <title>Extensive microbial diversity within the chicken gut microbiome revealed by metagenomics and culture.</title>
        <authorList>
            <person name="Gilroy R."/>
            <person name="Ravi A."/>
            <person name="Getino M."/>
            <person name="Pursley I."/>
            <person name="Horton D.L."/>
            <person name="Alikhan N.F."/>
            <person name="Baker D."/>
            <person name="Gharbi K."/>
            <person name="Hall N."/>
            <person name="Watson M."/>
            <person name="Adriaenssens E.M."/>
            <person name="Foster-Nyarko E."/>
            <person name="Jarju S."/>
            <person name="Secka A."/>
            <person name="Antonio M."/>
            <person name="Oren A."/>
            <person name="Chaudhuri R.R."/>
            <person name="La Ragione R."/>
            <person name="Hildebrand F."/>
            <person name="Pallen M.J."/>
        </authorList>
    </citation>
    <scope>NUCLEOTIDE SEQUENCE</scope>
    <source>
        <strain evidence="2">7463</strain>
    </source>
</reference>
<organism evidence="2 3">
    <name type="scientific">Candidatus Aphodousia faecigallinarum</name>
    <dbReference type="NCBI Taxonomy" id="2840677"/>
    <lineage>
        <taxon>Bacteria</taxon>
        <taxon>Pseudomonadati</taxon>
        <taxon>Pseudomonadota</taxon>
        <taxon>Betaproteobacteria</taxon>
        <taxon>Burkholderiales</taxon>
        <taxon>Sutterellaceae</taxon>
        <taxon>Sutterellaceae incertae sedis</taxon>
        <taxon>Candidatus Aphodousia</taxon>
    </lineage>
</organism>
<dbReference type="Proteomes" id="UP000824083">
    <property type="component" value="Unassembled WGS sequence"/>
</dbReference>
<feature type="transmembrane region" description="Helical" evidence="1">
    <location>
        <begin position="56"/>
        <end position="79"/>
    </location>
</feature>
<comment type="caution">
    <text evidence="2">The sequence shown here is derived from an EMBL/GenBank/DDBJ whole genome shotgun (WGS) entry which is preliminary data.</text>
</comment>
<feature type="transmembrane region" description="Helical" evidence="1">
    <location>
        <begin position="227"/>
        <end position="251"/>
    </location>
</feature>
<evidence type="ECO:0008006" key="4">
    <source>
        <dbReference type="Google" id="ProtNLM"/>
    </source>
</evidence>
<proteinExistence type="predicted"/>
<protein>
    <recommendedName>
        <fullName evidence="4">Na+/glutamate symporter</fullName>
    </recommendedName>
</protein>
<feature type="transmembrane region" description="Helical" evidence="1">
    <location>
        <begin position="324"/>
        <end position="347"/>
    </location>
</feature>
<dbReference type="AlphaFoldDB" id="A0A9D1II57"/>
<name>A0A9D1II57_9BURK</name>
<feature type="transmembrane region" description="Helical" evidence="1">
    <location>
        <begin position="113"/>
        <end position="133"/>
    </location>
</feature>
<feature type="transmembrane region" description="Helical" evidence="1">
    <location>
        <begin position="368"/>
        <end position="392"/>
    </location>
</feature>
<dbReference type="EMBL" id="DVMY01000105">
    <property type="protein sequence ID" value="HIU37985.1"/>
    <property type="molecule type" value="Genomic_DNA"/>
</dbReference>
<accession>A0A9D1II57</accession>
<feature type="transmembrane region" description="Helical" evidence="1">
    <location>
        <begin position="263"/>
        <end position="285"/>
    </location>
</feature>
<sequence>MYNFLAAFCICGFIVIIGELVSTWTKAWVPSVFVSACILLVGYWTVIPYDLVKDSFLTPFGATLGIYLLIVHMGTVISLKTLMEQWKTVVMCLVGLAGMCILALLICPLFMDWAYIIAGLPPLTGGIVAATIMQQAATEHGLTSAAVFAITMYCVQGFAGYPLTAIFMKAEGAKLLKEYRSGERVSKDELSAAKNVTSLPSSDRRGPLALPDSLNSPIVMLTKIGMVAWLSMMIGGVTGISGAVWALIFGVVFCSLGFLETDILHRCNSFNILMFALTMFVFEGLKDCTPEMLTSIILPMVGLIVVGVFGMAVFAWVAAKVMKLSFPLSFCNCLTALYGFPFNAIITESTCKAMAKTQEEHEFLMSKMFPSMIIGGFVTVTITSVILAGFFVNLF</sequence>
<evidence type="ECO:0000313" key="2">
    <source>
        <dbReference type="EMBL" id="HIU37985.1"/>
    </source>
</evidence>
<dbReference type="CDD" id="cd21416">
    <property type="entry name" value="HDC_protein"/>
    <property type="match status" value="1"/>
</dbReference>
<feature type="transmembrane region" description="Helical" evidence="1">
    <location>
        <begin position="28"/>
        <end position="49"/>
    </location>
</feature>
<feature type="transmembrane region" description="Helical" evidence="1">
    <location>
        <begin position="85"/>
        <end position="106"/>
    </location>
</feature>
<reference evidence="2" key="1">
    <citation type="submission" date="2020-10" db="EMBL/GenBank/DDBJ databases">
        <authorList>
            <person name="Gilroy R."/>
        </authorList>
    </citation>
    <scope>NUCLEOTIDE SEQUENCE</scope>
    <source>
        <strain evidence="2">7463</strain>
    </source>
</reference>
<feature type="transmembrane region" description="Helical" evidence="1">
    <location>
        <begin position="297"/>
        <end position="318"/>
    </location>
</feature>
<dbReference type="InterPro" id="IPR049576">
    <property type="entry name" value="HDC-like"/>
</dbReference>
<keyword evidence="1" id="KW-1133">Transmembrane helix</keyword>
<keyword evidence="1" id="KW-0472">Membrane</keyword>
<feature type="transmembrane region" description="Helical" evidence="1">
    <location>
        <begin position="145"/>
        <end position="167"/>
    </location>
</feature>
<evidence type="ECO:0000313" key="3">
    <source>
        <dbReference type="Proteomes" id="UP000824083"/>
    </source>
</evidence>
<gene>
    <name evidence="2" type="ORF">IAC56_06925</name>
</gene>
<keyword evidence="1" id="KW-0812">Transmembrane</keyword>